<proteinExistence type="predicted"/>
<comment type="caution">
    <text evidence="2">The sequence shown here is derived from an EMBL/GenBank/DDBJ whole genome shotgun (WGS) entry which is preliminary data.</text>
</comment>
<evidence type="ECO:0000313" key="3">
    <source>
        <dbReference type="Proteomes" id="UP001285441"/>
    </source>
</evidence>
<dbReference type="EMBL" id="JAULSW010000005">
    <property type="protein sequence ID" value="KAK3381782.1"/>
    <property type="molecule type" value="Genomic_DNA"/>
</dbReference>
<gene>
    <name evidence="2" type="ORF">B0H63DRAFT_476604</name>
</gene>
<reference evidence="2" key="2">
    <citation type="submission" date="2023-06" db="EMBL/GenBank/DDBJ databases">
        <authorList>
            <consortium name="Lawrence Berkeley National Laboratory"/>
            <person name="Haridas S."/>
            <person name="Hensen N."/>
            <person name="Bonometti L."/>
            <person name="Westerberg I."/>
            <person name="Brannstrom I.O."/>
            <person name="Guillou S."/>
            <person name="Cros-Aarteil S."/>
            <person name="Calhoun S."/>
            <person name="Kuo A."/>
            <person name="Mondo S."/>
            <person name="Pangilinan J."/>
            <person name="Riley R."/>
            <person name="LaButti K."/>
            <person name="Andreopoulos B."/>
            <person name="Lipzen A."/>
            <person name="Chen C."/>
            <person name="Yanf M."/>
            <person name="Daum C."/>
            <person name="Ng V."/>
            <person name="Clum A."/>
            <person name="Steindorff A."/>
            <person name="Ohm R."/>
            <person name="Martin F."/>
            <person name="Silar P."/>
            <person name="Natvig D."/>
            <person name="Lalanne C."/>
            <person name="Gautier V."/>
            <person name="Ament-velasquez S.L."/>
            <person name="Kruys A."/>
            <person name="Hutchinson M.I."/>
            <person name="Powell A.J."/>
            <person name="Barry K."/>
            <person name="Miller A.N."/>
            <person name="Grigoriev I.V."/>
            <person name="Debuchy R."/>
            <person name="Gladieux P."/>
            <person name="Thoren M.H."/>
            <person name="Johannesson H."/>
        </authorList>
    </citation>
    <scope>NUCLEOTIDE SEQUENCE</scope>
    <source>
        <strain evidence="2">CBS 232.78</strain>
    </source>
</reference>
<feature type="chain" id="PRO_5042219142" evidence="1">
    <location>
        <begin position="19"/>
        <end position="106"/>
    </location>
</feature>
<organism evidence="2 3">
    <name type="scientific">Podospora didyma</name>
    <dbReference type="NCBI Taxonomy" id="330526"/>
    <lineage>
        <taxon>Eukaryota</taxon>
        <taxon>Fungi</taxon>
        <taxon>Dikarya</taxon>
        <taxon>Ascomycota</taxon>
        <taxon>Pezizomycotina</taxon>
        <taxon>Sordariomycetes</taxon>
        <taxon>Sordariomycetidae</taxon>
        <taxon>Sordariales</taxon>
        <taxon>Podosporaceae</taxon>
        <taxon>Podospora</taxon>
    </lineage>
</organism>
<evidence type="ECO:0000313" key="2">
    <source>
        <dbReference type="EMBL" id="KAK3381782.1"/>
    </source>
</evidence>
<dbReference type="Proteomes" id="UP001285441">
    <property type="component" value="Unassembled WGS sequence"/>
</dbReference>
<name>A0AAE0NHS9_9PEZI</name>
<protein>
    <submittedName>
        <fullName evidence="2">Uncharacterized protein</fullName>
    </submittedName>
</protein>
<sequence>MIFAPVIVLAGFLSLAGALAVAPNAELLPRSPCYTRTGPIRCRTSPGTSYPTVRVLGDNKWFNPKCKGRGESVGGNRVWIYLGDKEDCWVSAEDMTPHCPDSLRQC</sequence>
<keyword evidence="1" id="KW-0732">Signal</keyword>
<accession>A0AAE0NHS9</accession>
<reference evidence="2" key="1">
    <citation type="journal article" date="2023" name="Mol. Phylogenet. Evol.">
        <title>Genome-scale phylogeny and comparative genomics of the fungal order Sordariales.</title>
        <authorList>
            <person name="Hensen N."/>
            <person name="Bonometti L."/>
            <person name="Westerberg I."/>
            <person name="Brannstrom I.O."/>
            <person name="Guillou S."/>
            <person name="Cros-Aarteil S."/>
            <person name="Calhoun S."/>
            <person name="Haridas S."/>
            <person name="Kuo A."/>
            <person name="Mondo S."/>
            <person name="Pangilinan J."/>
            <person name="Riley R."/>
            <person name="LaButti K."/>
            <person name="Andreopoulos B."/>
            <person name="Lipzen A."/>
            <person name="Chen C."/>
            <person name="Yan M."/>
            <person name="Daum C."/>
            <person name="Ng V."/>
            <person name="Clum A."/>
            <person name="Steindorff A."/>
            <person name="Ohm R.A."/>
            <person name="Martin F."/>
            <person name="Silar P."/>
            <person name="Natvig D.O."/>
            <person name="Lalanne C."/>
            <person name="Gautier V."/>
            <person name="Ament-Velasquez S.L."/>
            <person name="Kruys A."/>
            <person name="Hutchinson M.I."/>
            <person name="Powell A.J."/>
            <person name="Barry K."/>
            <person name="Miller A.N."/>
            <person name="Grigoriev I.V."/>
            <person name="Debuchy R."/>
            <person name="Gladieux P."/>
            <person name="Hiltunen Thoren M."/>
            <person name="Johannesson H."/>
        </authorList>
    </citation>
    <scope>NUCLEOTIDE SEQUENCE</scope>
    <source>
        <strain evidence="2">CBS 232.78</strain>
    </source>
</reference>
<evidence type="ECO:0000256" key="1">
    <source>
        <dbReference type="SAM" id="SignalP"/>
    </source>
</evidence>
<feature type="signal peptide" evidence="1">
    <location>
        <begin position="1"/>
        <end position="18"/>
    </location>
</feature>
<keyword evidence="3" id="KW-1185">Reference proteome</keyword>
<dbReference type="AlphaFoldDB" id="A0AAE0NHS9"/>